<dbReference type="Pfam" id="PF24460">
    <property type="entry name" value="DUF7575"/>
    <property type="match status" value="1"/>
</dbReference>
<reference evidence="4" key="2">
    <citation type="submission" date="2022-04" db="EMBL/GenBank/DDBJ databases">
        <title>Sequencing and genomic assembly of Halococcus dombrowskii.</title>
        <authorList>
            <person name="Lim S.W."/>
            <person name="MacLea K.S."/>
        </authorList>
    </citation>
    <scope>NUCLEOTIDE SEQUENCE</scope>
    <source>
        <strain evidence="4">H4</strain>
    </source>
</reference>
<evidence type="ECO:0000259" key="2">
    <source>
        <dbReference type="Pfam" id="PF24460"/>
    </source>
</evidence>
<dbReference type="KEGG" id="hdo:MUK72_12630"/>
<dbReference type="Proteomes" id="UP001500962">
    <property type="component" value="Unassembled WGS sequence"/>
</dbReference>
<dbReference type="Proteomes" id="UP000830542">
    <property type="component" value="Chromosome"/>
</dbReference>
<evidence type="ECO:0000313" key="5">
    <source>
        <dbReference type="Proteomes" id="UP000830542"/>
    </source>
</evidence>
<evidence type="ECO:0000313" key="6">
    <source>
        <dbReference type="Proteomes" id="UP001500962"/>
    </source>
</evidence>
<keyword evidence="5" id="KW-1185">Reference proteome</keyword>
<accession>A0AAV3SH37</accession>
<proteinExistence type="predicted"/>
<reference evidence="3" key="1">
    <citation type="journal article" date="2014" name="Int. J. Syst. Evol. Microbiol.">
        <title>Complete genome sequence of Corynebacterium casei LMG S-19264T (=DSM 44701T), isolated from a smear-ripened cheese.</title>
        <authorList>
            <consortium name="US DOE Joint Genome Institute (JGI-PGF)"/>
            <person name="Walter F."/>
            <person name="Albersmeier A."/>
            <person name="Kalinowski J."/>
            <person name="Ruckert C."/>
        </authorList>
    </citation>
    <scope>NUCLEOTIDE SEQUENCE</scope>
    <source>
        <strain evidence="3">JCM 12289</strain>
    </source>
</reference>
<evidence type="ECO:0000313" key="3">
    <source>
        <dbReference type="EMBL" id="GAA0461741.1"/>
    </source>
</evidence>
<dbReference type="AlphaFoldDB" id="A0AAV3SH37"/>
<dbReference type="EMBL" id="CP095005">
    <property type="protein sequence ID" value="UOO94805.1"/>
    <property type="molecule type" value="Genomic_DNA"/>
</dbReference>
<gene>
    <name evidence="3" type="ORF">GCM10008985_17870</name>
    <name evidence="4" type="ORF">MUK72_12630</name>
</gene>
<dbReference type="GeneID" id="71762708"/>
<keyword evidence="1" id="KW-0472">Membrane</keyword>
<keyword evidence="1" id="KW-1133">Transmembrane helix</keyword>
<evidence type="ECO:0000256" key="1">
    <source>
        <dbReference type="SAM" id="Phobius"/>
    </source>
</evidence>
<evidence type="ECO:0000313" key="4">
    <source>
        <dbReference type="EMBL" id="UOO94805.1"/>
    </source>
</evidence>
<dbReference type="RefSeq" id="WP_244701427.1">
    <property type="nucleotide sequence ID" value="NZ_BAAADN010000026.1"/>
</dbReference>
<dbReference type="EMBL" id="BAAADN010000026">
    <property type="protein sequence ID" value="GAA0461741.1"/>
    <property type="molecule type" value="Genomic_DNA"/>
</dbReference>
<sequence length="138" mass="15031">MNGHRSGKRPLLAAALALLYPGLGHLYLREWLRALTWFGLTFATVAIALPASAIPETSAGFSLDAVMQASEALPMEAEIAIFVLFVLNTVDAYRIARGSRTEQSTVDDGKLRCPNCGRETDADLEFCQWCTEPLAADE</sequence>
<organism evidence="3 6">
    <name type="scientific">Halococcus dombrowskii</name>
    <dbReference type="NCBI Taxonomy" id="179637"/>
    <lineage>
        <taxon>Archaea</taxon>
        <taxon>Methanobacteriati</taxon>
        <taxon>Methanobacteriota</taxon>
        <taxon>Stenosarchaea group</taxon>
        <taxon>Halobacteria</taxon>
        <taxon>Halobacteriales</taxon>
        <taxon>Halococcaceae</taxon>
        <taxon>Halococcus</taxon>
    </lineage>
</organism>
<protein>
    <submittedName>
        <fullName evidence="3">Zinc ribbon domain-containing protein</fullName>
    </submittedName>
</protein>
<reference evidence="3" key="3">
    <citation type="submission" date="2023-12" db="EMBL/GenBank/DDBJ databases">
        <authorList>
            <person name="Sun Q."/>
            <person name="Inoue M."/>
        </authorList>
    </citation>
    <scope>NUCLEOTIDE SEQUENCE</scope>
    <source>
        <strain evidence="3">JCM 12289</strain>
    </source>
</reference>
<dbReference type="InterPro" id="IPR055997">
    <property type="entry name" value="DUF7575"/>
</dbReference>
<name>A0AAV3SH37_HALDO</name>
<feature type="domain" description="DUF7575" evidence="2">
    <location>
        <begin position="109"/>
        <end position="134"/>
    </location>
</feature>
<keyword evidence="1" id="KW-0812">Transmembrane</keyword>
<feature type="transmembrane region" description="Helical" evidence="1">
    <location>
        <begin position="34"/>
        <end position="54"/>
    </location>
</feature>